<dbReference type="InterPro" id="IPR011583">
    <property type="entry name" value="Chitinase_II/V-like_cat"/>
</dbReference>
<dbReference type="InterPro" id="IPR012854">
    <property type="entry name" value="Cu_amine_oxidase-like_N"/>
</dbReference>
<evidence type="ECO:0000259" key="1">
    <source>
        <dbReference type="PROSITE" id="PS51781"/>
    </source>
</evidence>
<evidence type="ECO:0000313" key="4">
    <source>
        <dbReference type="Proteomes" id="UP001519306"/>
    </source>
</evidence>
<organism evidence="3 4">
    <name type="scientific">Peptoniphilus stercorisuis</name>
    <dbReference type="NCBI Taxonomy" id="1436965"/>
    <lineage>
        <taxon>Bacteria</taxon>
        <taxon>Bacillati</taxon>
        <taxon>Bacillota</taxon>
        <taxon>Tissierellia</taxon>
        <taxon>Tissierellales</taxon>
        <taxon>Peptoniphilaceae</taxon>
        <taxon>Peptoniphilus</taxon>
    </lineage>
</organism>
<dbReference type="PROSITE" id="PS51781">
    <property type="entry name" value="SH3B"/>
    <property type="match status" value="1"/>
</dbReference>
<dbReference type="Gene3D" id="3.30.457.10">
    <property type="entry name" value="Copper amine oxidase-like, N-terminal domain"/>
    <property type="match status" value="1"/>
</dbReference>
<dbReference type="PANTHER" id="PTHR46066">
    <property type="entry name" value="CHITINASE DOMAIN-CONTAINING PROTEIN 1 FAMILY MEMBER"/>
    <property type="match status" value="1"/>
</dbReference>
<name>A0ABS4KBL8_9FIRM</name>
<dbReference type="EMBL" id="JAGGLJ010000005">
    <property type="protein sequence ID" value="MBP2025179.1"/>
    <property type="molecule type" value="Genomic_DNA"/>
</dbReference>
<dbReference type="Gene3D" id="3.20.20.80">
    <property type="entry name" value="Glycosidases"/>
    <property type="match status" value="1"/>
</dbReference>
<proteinExistence type="predicted"/>
<feature type="domain" description="SH3b" evidence="1">
    <location>
        <begin position="153"/>
        <end position="215"/>
    </location>
</feature>
<dbReference type="Proteomes" id="UP001519306">
    <property type="component" value="Unassembled WGS sequence"/>
</dbReference>
<dbReference type="Gene3D" id="2.30.30.40">
    <property type="entry name" value="SH3 Domains"/>
    <property type="match status" value="1"/>
</dbReference>
<dbReference type="SUPFAM" id="SSF55383">
    <property type="entry name" value="Copper amine oxidase, domain N"/>
    <property type="match status" value="1"/>
</dbReference>
<protein>
    <submittedName>
        <fullName evidence="3">Spore germination protein YaaH</fullName>
    </submittedName>
</protein>
<dbReference type="InterPro" id="IPR017853">
    <property type="entry name" value="GH"/>
</dbReference>
<keyword evidence="4" id="KW-1185">Reference proteome</keyword>
<dbReference type="Pfam" id="PF00704">
    <property type="entry name" value="Glyco_hydro_18"/>
    <property type="match status" value="1"/>
</dbReference>
<feature type="domain" description="GH18" evidence="2">
    <location>
        <begin position="236"/>
        <end position="548"/>
    </location>
</feature>
<dbReference type="Pfam" id="PF07833">
    <property type="entry name" value="Cu_amine_oxidN1"/>
    <property type="match status" value="1"/>
</dbReference>
<dbReference type="PROSITE" id="PS51910">
    <property type="entry name" value="GH18_2"/>
    <property type="match status" value="1"/>
</dbReference>
<accession>A0ABS4KBL8</accession>
<dbReference type="Pfam" id="PF08239">
    <property type="entry name" value="SH3_3"/>
    <property type="match status" value="1"/>
</dbReference>
<dbReference type="Gene3D" id="3.10.50.10">
    <property type="match status" value="1"/>
</dbReference>
<reference evidence="3 4" key="1">
    <citation type="submission" date="2021-03" db="EMBL/GenBank/DDBJ databases">
        <title>Genomic Encyclopedia of Type Strains, Phase IV (KMG-IV): sequencing the most valuable type-strain genomes for metagenomic binning, comparative biology and taxonomic classification.</title>
        <authorList>
            <person name="Goeker M."/>
        </authorList>
    </citation>
    <scope>NUCLEOTIDE SEQUENCE [LARGE SCALE GENOMIC DNA]</scope>
    <source>
        <strain evidence="3 4">DSM 27563</strain>
    </source>
</reference>
<gene>
    <name evidence="3" type="ORF">J2Z71_000704</name>
</gene>
<evidence type="ECO:0000259" key="2">
    <source>
        <dbReference type="PROSITE" id="PS51910"/>
    </source>
</evidence>
<evidence type="ECO:0000313" key="3">
    <source>
        <dbReference type="EMBL" id="MBP2025179.1"/>
    </source>
</evidence>
<dbReference type="RefSeq" id="WP_210060476.1">
    <property type="nucleotide sequence ID" value="NZ_JAGGLJ010000005.1"/>
</dbReference>
<dbReference type="InterPro" id="IPR003646">
    <property type="entry name" value="SH3-like_bac-type"/>
</dbReference>
<comment type="caution">
    <text evidence="3">The sequence shown here is derived from an EMBL/GenBank/DDBJ whole genome shotgun (WGS) entry which is preliminary data.</text>
</comment>
<dbReference type="SMART" id="SM00287">
    <property type="entry name" value="SH3b"/>
    <property type="match status" value="1"/>
</dbReference>
<dbReference type="InterPro" id="IPR036582">
    <property type="entry name" value="Mao_N_sf"/>
</dbReference>
<dbReference type="SUPFAM" id="SSF51445">
    <property type="entry name" value="(Trans)glycosidases"/>
    <property type="match status" value="1"/>
</dbReference>
<sequence length="548" mass="63458">MKKFFISILAILLIVGGVFFFLNSRGSSDSSNKYNQFSFICEGDDIDKKDFDRIDGQFYLSLDFIKEKIDENVNYDKNENVVIFANEKGTKRYTLNEKEGLFNSKKIELRDPVIEKDGKIMVPIEGFIYDYSVDFRFIKDKKLLLMDYKNIDYSIGTPSGNGVNIREKDSKSSPIVKTINKEDKVYVYGEIGDFYKVREIDGYAGYIKKNLLNVEFPKDKFKIEKEESKKEAEKPLNLTWDYTYGPHKQESINLITGIKGLDVIVPTWFSVSNKSGDIIDRGNKEYVSKYNNLGIDVWGYLDNSFNPDITHEVLLSSSKREKVISKTMELLNNYNLKGINIDFEHTKIEDRDLITQFVRELSAQAKANGKVTSVDVTPQITNNVEKEPYNRKELAEVCDYVIVMAYDQHWASSEKAGSVAEYKWVESNINMLFKSIPKEKLILGVPFYSRIWTEENGKVKSSTISMDQSNKLLNEKDLIPKWDDVSKQDYVEYTEGNKTYKIWLEDSQSIKWKVSLVNKYNLAGVGSWRKGFETQDVWETIYRIINTK</sequence>
<dbReference type="InterPro" id="IPR001223">
    <property type="entry name" value="Glyco_hydro18_cat"/>
</dbReference>
<dbReference type="InterPro" id="IPR029070">
    <property type="entry name" value="Chitinase_insertion_sf"/>
</dbReference>
<dbReference type="SMART" id="SM00636">
    <property type="entry name" value="Glyco_18"/>
    <property type="match status" value="1"/>
</dbReference>
<dbReference type="PANTHER" id="PTHR46066:SF2">
    <property type="entry name" value="CHITINASE DOMAIN-CONTAINING PROTEIN 1"/>
    <property type="match status" value="1"/>
</dbReference>